<dbReference type="PANTHER" id="PTHR12272:SF11">
    <property type="entry name" value="PAN2-PAN3 DEADENYLATION COMPLEX SUBUNIT PAN3"/>
    <property type="match status" value="1"/>
</dbReference>
<comment type="subcellular location">
    <subcellularLocation>
        <location evidence="1 7">Cytoplasm</location>
    </subcellularLocation>
</comment>
<keyword evidence="8" id="KW-0479">Metal-binding</keyword>
<feature type="compositionally biased region" description="Polar residues" evidence="9">
    <location>
        <begin position="85"/>
        <end position="94"/>
    </location>
</feature>
<comment type="caution">
    <text evidence="7">Lacks conserved residue(s) required for the propagation of feature annotation.</text>
</comment>
<gene>
    <name evidence="7" type="primary">PAN3</name>
    <name evidence="11" type="ORF">B0T25DRAFT_63737</name>
</gene>
<feature type="compositionally biased region" description="Polar residues" evidence="9">
    <location>
        <begin position="50"/>
        <end position="59"/>
    </location>
</feature>
<keyword evidence="8" id="KW-0862">Zinc</keyword>
<feature type="binding site" evidence="7">
    <location>
        <begin position="425"/>
        <end position="426"/>
    </location>
    <ligand>
        <name>ATP</name>
        <dbReference type="ChEBI" id="CHEBI:30616"/>
    </ligand>
</feature>
<evidence type="ECO:0000256" key="7">
    <source>
        <dbReference type="HAMAP-Rule" id="MF_03181"/>
    </source>
</evidence>
<evidence type="ECO:0000256" key="2">
    <source>
        <dbReference type="ARBA" id="ARBA00022490"/>
    </source>
</evidence>
<feature type="coiled-coil region" evidence="7">
    <location>
        <begin position="528"/>
        <end position="566"/>
    </location>
</feature>
<feature type="binding site" evidence="7">
    <location>
        <position position="316"/>
    </location>
    <ligand>
        <name>ATP</name>
        <dbReference type="ChEBI" id="CHEBI:30616"/>
    </ligand>
</feature>
<protein>
    <recommendedName>
        <fullName evidence="7">PAN2-PAN3 deadenylation complex subunit PAN3</fullName>
    </recommendedName>
    <alternativeName>
        <fullName evidence="7">PAB1P-dependent poly(A)-specific ribonuclease</fullName>
    </alternativeName>
    <alternativeName>
        <fullName evidence="7">Poly(A)-nuclease deadenylation complex subunit 3</fullName>
        <shortName evidence="7">PAN deadenylation complex subunit 3</shortName>
    </alternativeName>
</protein>
<dbReference type="Proteomes" id="UP001275084">
    <property type="component" value="Unassembled WGS sequence"/>
</dbReference>
<feature type="region of interest" description="Disordered" evidence="9">
    <location>
        <begin position="1"/>
        <end position="25"/>
    </location>
</feature>
<keyword evidence="6 7" id="KW-0175">Coiled coil</keyword>
<dbReference type="SUPFAM" id="SSF56112">
    <property type="entry name" value="Protein kinase-like (PK-like)"/>
    <property type="match status" value="1"/>
</dbReference>
<evidence type="ECO:0000256" key="1">
    <source>
        <dbReference type="ARBA" id="ARBA00004496"/>
    </source>
</evidence>
<evidence type="ECO:0000259" key="10">
    <source>
        <dbReference type="PROSITE" id="PS50103"/>
    </source>
</evidence>
<dbReference type="Gene3D" id="1.10.510.10">
    <property type="entry name" value="Transferase(Phosphotransferase) domain 1"/>
    <property type="match status" value="1"/>
</dbReference>
<dbReference type="InterPro" id="IPR000571">
    <property type="entry name" value="Znf_CCCH"/>
</dbReference>
<dbReference type="EMBL" id="JAUIQD010000001">
    <property type="protein sequence ID" value="KAK3364417.1"/>
    <property type="molecule type" value="Genomic_DNA"/>
</dbReference>
<dbReference type="GO" id="GO:0031251">
    <property type="term" value="C:PAN complex"/>
    <property type="evidence" value="ECO:0007669"/>
    <property type="project" value="UniProtKB-UniRule"/>
</dbReference>
<evidence type="ECO:0000256" key="3">
    <source>
        <dbReference type="ARBA" id="ARBA00022664"/>
    </source>
</evidence>
<dbReference type="Gene3D" id="1.20.5.5160">
    <property type="match status" value="1"/>
</dbReference>
<feature type="binding site" evidence="7">
    <location>
        <begin position="366"/>
        <end position="373"/>
    </location>
    <ligand>
        <name>ATP</name>
        <dbReference type="ChEBI" id="CHEBI:30616"/>
    </ligand>
</feature>
<dbReference type="GO" id="GO:0008143">
    <property type="term" value="F:poly(A) binding"/>
    <property type="evidence" value="ECO:0007669"/>
    <property type="project" value="TreeGrafter"/>
</dbReference>
<keyword evidence="4 7" id="KW-0547">Nucleotide-binding</keyword>
<evidence type="ECO:0000313" key="11">
    <source>
        <dbReference type="EMBL" id="KAK3364417.1"/>
    </source>
</evidence>
<comment type="subunit">
    <text evidence="7">Homodimer. Forms a heterotrimer with a catalytic subunit PAN2 to form the poly(A)-nuclease (PAN) deadenylation complex. Interacts (via PAM-2 motif) with poly(A)-binding protein PAB1 (via PABC domain), conferring substrate specificity of the enzyme complex.</text>
</comment>
<evidence type="ECO:0000256" key="5">
    <source>
        <dbReference type="ARBA" id="ARBA00022840"/>
    </source>
</evidence>
<comment type="domain">
    <text evidence="7">The N-terminal zinc finger binds to poly(A) RNA.</text>
</comment>
<feature type="zinc finger region" description="C3H1-type" evidence="8">
    <location>
        <begin position="24"/>
        <end position="53"/>
    </location>
</feature>
<evidence type="ECO:0000256" key="4">
    <source>
        <dbReference type="ARBA" id="ARBA00022741"/>
    </source>
</evidence>
<comment type="domain">
    <text evidence="7">Contains a pseudokinase domain. The protein kinase domain is predicted to be catalytically inactive because some of the residues important for catalytic activity are substituted and it lacks the equivalent of the binding site for a peptide substrate. However, it has retained an ATP-binding site and ATP-binding is required for mRNA degradation, stimulating the activity of the PAN2 nuclease in vitro. The nucleotide-binding site is juxtaposed to the RNase active site of PAN2 in the complex and may actually bind nucleosides of a poly(A) RNA rather than ATP, feeding the poly(A)-tail to the active site of the deadenylase and thus increasing the efficiency with which this distributive enzyme degrades oligo(A) RNAs.</text>
</comment>
<feature type="region of interest" description="Knob domain" evidence="7">
    <location>
        <begin position="567"/>
        <end position="668"/>
    </location>
</feature>
<name>A0AAJ0HWX3_9PEZI</name>
<proteinExistence type="inferred from homology"/>
<feature type="region of interest" description="Disordered" evidence="9">
    <location>
        <begin position="50"/>
        <end position="112"/>
    </location>
</feature>
<feature type="compositionally biased region" description="Polar residues" evidence="9">
    <location>
        <begin position="103"/>
        <end position="112"/>
    </location>
</feature>
<dbReference type="InterPro" id="IPR011009">
    <property type="entry name" value="Kinase-like_dom_sf"/>
</dbReference>
<dbReference type="InterPro" id="IPR030844">
    <property type="entry name" value="PAN3"/>
</dbReference>
<organism evidence="11 12">
    <name type="scientific">Lasiosphaeria hispida</name>
    <dbReference type="NCBI Taxonomy" id="260671"/>
    <lineage>
        <taxon>Eukaryota</taxon>
        <taxon>Fungi</taxon>
        <taxon>Dikarya</taxon>
        <taxon>Ascomycota</taxon>
        <taxon>Pezizomycotina</taxon>
        <taxon>Sordariomycetes</taxon>
        <taxon>Sordariomycetidae</taxon>
        <taxon>Sordariales</taxon>
        <taxon>Lasiosphaeriaceae</taxon>
        <taxon>Lasiosphaeria</taxon>
    </lineage>
</organism>
<comment type="similarity">
    <text evidence="7">Belongs to the protein kinase superfamily. PAN3 family.</text>
</comment>
<keyword evidence="12" id="KW-1185">Reference proteome</keyword>
<dbReference type="Pfam" id="PF18101">
    <property type="entry name" value="Pan3_CK"/>
    <property type="match status" value="1"/>
</dbReference>
<dbReference type="Gene3D" id="1.10.287.3700">
    <property type="match status" value="1"/>
</dbReference>
<comment type="domain">
    <text evidence="7">The pseudokinase domain, the coiled-coil (CC), and C-terminal knob domain (CK) form a structural unit (PKC) that forms an extensive high-affinity interaction surface for PAN2.</text>
</comment>
<comment type="function">
    <text evidence="7">Regulatory subunit of the poly(A)-nuclease (PAN) deadenylation complex, one of two cytoplasmic mRNA deadenylases involved in mRNA turnover. PAN specifically shortens poly(A) tails of RNA and the activity is stimulated by poly(A)-binding protein PAB1. PAN deadenylation is followed by rapid degradation of the shortened mRNA tails by the CCR4-NOT complex. Deadenylated mRNAs are then degraded by two alternative mechanisms, namely exosome-mediated 3'-5' exonucleolytic degradation, or deadenlyation-dependent mRNA decaping and subsequent 5'-3' exonucleolytic degradation by XRN1. May also be involved in post-transcriptional maturation of mRNA poly(A) tails. PAN3 acts as a positive regulator for PAN activity, recruiting the catalytic subunit PAN2 to mRNA via its interaction with RNA and with PAB1.</text>
</comment>
<dbReference type="InterPro" id="IPR041332">
    <property type="entry name" value="Pan3_CK"/>
</dbReference>
<evidence type="ECO:0000256" key="9">
    <source>
        <dbReference type="SAM" id="MobiDB-lite"/>
    </source>
</evidence>
<dbReference type="HAMAP" id="MF_03181">
    <property type="entry name" value="PAN3"/>
    <property type="match status" value="1"/>
</dbReference>
<keyword evidence="2 7" id="KW-0963">Cytoplasm</keyword>
<dbReference type="GO" id="GO:0006397">
    <property type="term" value="P:mRNA processing"/>
    <property type="evidence" value="ECO:0007669"/>
    <property type="project" value="UniProtKB-KW"/>
</dbReference>
<reference evidence="11" key="1">
    <citation type="journal article" date="2023" name="Mol. Phylogenet. Evol.">
        <title>Genome-scale phylogeny and comparative genomics of the fungal order Sordariales.</title>
        <authorList>
            <person name="Hensen N."/>
            <person name="Bonometti L."/>
            <person name="Westerberg I."/>
            <person name="Brannstrom I.O."/>
            <person name="Guillou S."/>
            <person name="Cros-Aarteil S."/>
            <person name="Calhoun S."/>
            <person name="Haridas S."/>
            <person name="Kuo A."/>
            <person name="Mondo S."/>
            <person name="Pangilinan J."/>
            <person name="Riley R."/>
            <person name="LaButti K."/>
            <person name="Andreopoulos B."/>
            <person name="Lipzen A."/>
            <person name="Chen C."/>
            <person name="Yan M."/>
            <person name="Daum C."/>
            <person name="Ng V."/>
            <person name="Clum A."/>
            <person name="Steindorff A."/>
            <person name="Ohm R.A."/>
            <person name="Martin F."/>
            <person name="Silar P."/>
            <person name="Natvig D.O."/>
            <person name="Lalanne C."/>
            <person name="Gautier V."/>
            <person name="Ament-Velasquez S.L."/>
            <person name="Kruys A."/>
            <person name="Hutchinson M.I."/>
            <person name="Powell A.J."/>
            <person name="Barry K."/>
            <person name="Miller A.N."/>
            <person name="Grigoriev I.V."/>
            <person name="Debuchy R."/>
            <person name="Gladieux P."/>
            <person name="Hiltunen Thoren M."/>
            <person name="Johannesson H."/>
        </authorList>
    </citation>
    <scope>NUCLEOTIDE SEQUENCE</scope>
    <source>
        <strain evidence="11">CBS 955.72</strain>
    </source>
</reference>
<comment type="caution">
    <text evidence="11">The sequence shown here is derived from an EMBL/GenBank/DDBJ whole genome shotgun (WGS) entry which is preliminary data.</text>
</comment>
<feature type="compositionally biased region" description="Low complexity" evidence="9">
    <location>
        <begin position="72"/>
        <end position="84"/>
    </location>
</feature>
<dbReference type="PANTHER" id="PTHR12272">
    <property type="entry name" value="DEADENYLATION COMPLEX SUBUNIT PAN3"/>
    <property type="match status" value="1"/>
</dbReference>
<dbReference type="Gene3D" id="6.10.250.3160">
    <property type="match status" value="1"/>
</dbReference>
<reference evidence="11" key="2">
    <citation type="submission" date="2023-06" db="EMBL/GenBank/DDBJ databases">
        <authorList>
            <consortium name="Lawrence Berkeley National Laboratory"/>
            <person name="Haridas S."/>
            <person name="Hensen N."/>
            <person name="Bonometti L."/>
            <person name="Westerberg I."/>
            <person name="Brannstrom I.O."/>
            <person name="Guillou S."/>
            <person name="Cros-Aarteil S."/>
            <person name="Calhoun S."/>
            <person name="Kuo A."/>
            <person name="Mondo S."/>
            <person name="Pangilinan J."/>
            <person name="Riley R."/>
            <person name="Labutti K."/>
            <person name="Andreopoulos B."/>
            <person name="Lipzen A."/>
            <person name="Chen C."/>
            <person name="Yanf M."/>
            <person name="Daum C."/>
            <person name="Ng V."/>
            <person name="Clum A."/>
            <person name="Steindorff A."/>
            <person name="Ohm R."/>
            <person name="Martin F."/>
            <person name="Silar P."/>
            <person name="Natvig D."/>
            <person name="Lalanne C."/>
            <person name="Gautier V."/>
            <person name="Ament-Velasquez S.L."/>
            <person name="Kruys A."/>
            <person name="Hutchinson M.I."/>
            <person name="Powell A.J."/>
            <person name="Barry K."/>
            <person name="Miller A.N."/>
            <person name="Grigoriev I.V."/>
            <person name="Debuchy R."/>
            <person name="Gladieux P."/>
            <person name="Thoren M.H."/>
            <person name="Johannesson H."/>
        </authorList>
    </citation>
    <scope>NUCLEOTIDE SEQUENCE</scope>
    <source>
        <strain evidence="11">CBS 955.72</strain>
    </source>
</reference>
<dbReference type="GO" id="GO:0008270">
    <property type="term" value="F:zinc ion binding"/>
    <property type="evidence" value="ECO:0007669"/>
    <property type="project" value="UniProtKB-KW"/>
</dbReference>
<evidence type="ECO:0000256" key="8">
    <source>
        <dbReference type="PROSITE-ProRule" id="PRU00723"/>
    </source>
</evidence>
<keyword evidence="8" id="KW-0863">Zinc-finger</keyword>
<dbReference type="PROSITE" id="PS50103">
    <property type="entry name" value="ZF_C3H1"/>
    <property type="match status" value="1"/>
</dbReference>
<dbReference type="Pfam" id="PF25586">
    <property type="entry name" value="zf-CCCH_PAN3"/>
    <property type="match status" value="1"/>
</dbReference>
<evidence type="ECO:0000313" key="12">
    <source>
        <dbReference type="Proteomes" id="UP001275084"/>
    </source>
</evidence>
<keyword evidence="5 7" id="KW-0067">ATP-binding</keyword>
<evidence type="ECO:0000256" key="6">
    <source>
        <dbReference type="ARBA" id="ARBA00023054"/>
    </source>
</evidence>
<keyword evidence="3 7" id="KW-0507">mRNA processing</keyword>
<sequence>MATTRYTSNDLRRQVGSPRSKGRENKDTLCRNVLIYGHCRYEDQGCSFNHNQDKSSSPQADFGSKKTFNVESPSFTPSTQSQPTKKSTFSSQAASAAPFTPRGVSSESSQQSVLDIAESNKGFSAAPTLPQNSEATLLNPATIREFTPQNYDVGTTTSGNVVAQDNGVYNDPFTMGSITSTLPSTGQFNPYAAGDHGAMGGSGATFYPQHGAFSAAPLQPPNYHLYTPFDSHRQDLLPWQRATYDFFIPDKLREELQKKMFATQQTLPGSRLPQFHHWHSLVPLDTTGRKNTSSFDYPSWMYKAQNSKTGRHYALRRLEGFRLTNENPIITVMKAWKTIKNANIVTVHEAFTTREFGDSSLIFAYDYHPLSKTLQEQHFQPVQGARQRGPTLIPENVLWSYICQITNALRTIHNNDLAARCIELGKVIVSEKNRIRLAACSILDVVQFETNARSIQELQQEDLVKFGKVILSLATSTPTNHLTNLTVSLATVASRYSANFKEAVAWLISPPAPGETKSIGPFIGGIASQMTNYFDLALLQNDEEQAYLAKELENGRIARIMMKLSTINEHPDFAGQPNWSETGDRYQLKLFRDYVFHQVDAEGKPALSIGHMVRALNKLDASTDEAVLLTSRDNETVFVPTYRELRQMFDRAFNELVKNSQNGAPGSS</sequence>
<dbReference type="GO" id="GO:0000932">
    <property type="term" value="C:P-body"/>
    <property type="evidence" value="ECO:0007669"/>
    <property type="project" value="TreeGrafter"/>
</dbReference>
<dbReference type="GO" id="GO:0000289">
    <property type="term" value="P:nuclear-transcribed mRNA poly(A) tail shortening"/>
    <property type="evidence" value="ECO:0007669"/>
    <property type="project" value="UniProtKB-UniRule"/>
</dbReference>
<feature type="domain" description="C3H1-type" evidence="10">
    <location>
        <begin position="24"/>
        <end position="53"/>
    </location>
</feature>
<dbReference type="GO" id="GO:0005524">
    <property type="term" value="F:ATP binding"/>
    <property type="evidence" value="ECO:0007669"/>
    <property type="project" value="UniProtKB-UniRule"/>
</dbReference>
<dbReference type="AlphaFoldDB" id="A0AAJ0HWX3"/>
<accession>A0AAJ0HWX3</accession>